<feature type="compositionally biased region" description="Basic and acidic residues" evidence="8">
    <location>
        <begin position="182"/>
        <end position="200"/>
    </location>
</feature>
<dbReference type="SMART" id="SM00490">
    <property type="entry name" value="HELICc"/>
    <property type="match status" value="1"/>
</dbReference>
<dbReference type="InterPro" id="IPR001650">
    <property type="entry name" value="Helicase_C-like"/>
</dbReference>
<keyword evidence="13" id="KW-1185">Reference proteome</keyword>
<dbReference type="Gene3D" id="3.40.50.300">
    <property type="entry name" value="P-loop containing nucleotide triphosphate hydrolases"/>
    <property type="match status" value="2"/>
</dbReference>
<dbReference type="RefSeq" id="XP_047757372.1">
    <property type="nucleotide sequence ID" value="XM_047899919.1"/>
</dbReference>
<keyword evidence="3" id="KW-0378">Hydrolase</keyword>
<dbReference type="PROSITE" id="PS51192">
    <property type="entry name" value="HELICASE_ATP_BIND_1"/>
    <property type="match status" value="1"/>
</dbReference>
<dbReference type="InterPro" id="IPR027417">
    <property type="entry name" value="P-loop_NTPase"/>
</dbReference>
<dbReference type="InterPro" id="IPR014001">
    <property type="entry name" value="Helicase_ATP-bd"/>
</dbReference>
<dbReference type="GO" id="GO:0003676">
    <property type="term" value="F:nucleic acid binding"/>
    <property type="evidence" value="ECO:0007669"/>
    <property type="project" value="InterPro"/>
</dbReference>
<dbReference type="PROSITE" id="PS51194">
    <property type="entry name" value="HELICASE_CTER"/>
    <property type="match status" value="1"/>
</dbReference>
<keyword evidence="4 12" id="KW-0347">Helicase</keyword>
<dbReference type="SUPFAM" id="SSF52540">
    <property type="entry name" value="P-loop containing nucleoside triphosphate hydrolases"/>
    <property type="match status" value="1"/>
</dbReference>
<dbReference type="SMART" id="SM00487">
    <property type="entry name" value="DEXDc"/>
    <property type="match status" value="1"/>
</dbReference>
<dbReference type="GO" id="GO:0016787">
    <property type="term" value="F:hydrolase activity"/>
    <property type="evidence" value="ECO:0007669"/>
    <property type="project" value="UniProtKB-KW"/>
</dbReference>
<dbReference type="InterPro" id="IPR014014">
    <property type="entry name" value="RNA_helicase_DEAD_Q_motif"/>
</dbReference>
<dbReference type="PROSITE" id="PS51195">
    <property type="entry name" value="Q_MOTIF"/>
    <property type="match status" value="1"/>
</dbReference>
<evidence type="ECO:0000313" key="12">
    <source>
        <dbReference type="EMBL" id="UJO13006.1"/>
    </source>
</evidence>
<organism evidence="12 13">
    <name type="scientific">Passalora fulva</name>
    <name type="common">Tomato leaf mold</name>
    <name type="synonym">Cladosporium fulvum</name>
    <dbReference type="NCBI Taxonomy" id="5499"/>
    <lineage>
        <taxon>Eukaryota</taxon>
        <taxon>Fungi</taxon>
        <taxon>Dikarya</taxon>
        <taxon>Ascomycota</taxon>
        <taxon>Pezizomycotina</taxon>
        <taxon>Dothideomycetes</taxon>
        <taxon>Dothideomycetidae</taxon>
        <taxon>Mycosphaerellales</taxon>
        <taxon>Mycosphaerellaceae</taxon>
        <taxon>Fulvia</taxon>
    </lineage>
</organism>
<keyword evidence="2" id="KW-0547">Nucleotide-binding</keyword>
<feature type="compositionally biased region" description="Polar residues" evidence="8">
    <location>
        <begin position="140"/>
        <end position="166"/>
    </location>
</feature>
<dbReference type="GO" id="GO:0005524">
    <property type="term" value="F:ATP binding"/>
    <property type="evidence" value="ECO:0007669"/>
    <property type="project" value="UniProtKB-KW"/>
</dbReference>
<name>A0A9Q8P4N4_PASFU</name>
<reference evidence="12" key="2">
    <citation type="journal article" date="2022" name="Microb. Genom.">
        <title>A chromosome-scale genome assembly of the tomato pathogen Cladosporium fulvum reveals a compartmentalized genome architecture and the presence of a dispensable chromosome.</title>
        <authorList>
            <person name="Zaccaron A.Z."/>
            <person name="Chen L.H."/>
            <person name="Samaras A."/>
            <person name="Stergiopoulos I."/>
        </authorList>
    </citation>
    <scope>NUCLEOTIDE SEQUENCE</scope>
    <source>
        <strain evidence="12">Race5_Kim</strain>
    </source>
</reference>
<evidence type="ECO:0000256" key="5">
    <source>
        <dbReference type="ARBA" id="ARBA00022840"/>
    </source>
</evidence>
<evidence type="ECO:0000259" key="10">
    <source>
        <dbReference type="PROSITE" id="PS51194"/>
    </source>
</evidence>
<evidence type="ECO:0000256" key="8">
    <source>
        <dbReference type="SAM" id="MobiDB-lite"/>
    </source>
</evidence>
<evidence type="ECO:0000256" key="7">
    <source>
        <dbReference type="PROSITE-ProRule" id="PRU00552"/>
    </source>
</evidence>
<proteinExistence type="predicted"/>
<feature type="short sequence motif" description="Q motif" evidence="7">
    <location>
        <begin position="247"/>
        <end position="275"/>
    </location>
</feature>
<feature type="domain" description="DEAD-box RNA helicase Q" evidence="11">
    <location>
        <begin position="247"/>
        <end position="275"/>
    </location>
</feature>
<dbReference type="CDD" id="cd18787">
    <property type="entry name" value="SF2_C_DEAD"/>
    <property type="match status" value="1"/>
</dbReference>
<sequence>MRLRGAAVNVGSSKVWFGTLHAWRGFLIAARIPATPIAKRKDPSSFLYSKSSLAQFTRQKPHTHATHNNLVILPRQMRSASHSFNASCTTITTSPATCSPSQSTTAASRHALSFSHVHNTPPAMSDNKATSSEPEPANLTKLSISDDSSKPAATTNGSNPAASTFTPGKFNWADDAETPTADSDKKMDATKADKKSEGEYLAKAQTDGATTWLRGSAGLDEPEFNVNVKLADLQADPTNPLYSAKSFEDANLGLKPEIQQALATMGFIQPSKIQERALPLLLKQTPTENLIGQSQSGTGKTAAFVINMLQRIDLSSTKAQAIVLAPTRELARQIKGVVELMGVFLRPQGLRDVYEAVSGSARTNVEAQILVGTPGTVIDLLKRKHIDGRDIKILTLDEADNMLDMQGMGDQCKRVRQMISRQAQLVLFSATFPPAVLAFAEQFAAGANQITLQVEQLTVKGIHQMYLDCMNDEEKYRALVSFYKLMTVASSIIFVKRRDTAAEIERRLNAEGHSVVSLTGALEGPARDAVFEKFRSGEAKVLIATNVLARGIDVQTVTMVVNYDIPETVDGQPDFQTYLHRIGRTGRFGRTGAAISLVHDKRSWQGLMAICKYFGVQPEKIDLSNMDEVEKHIKTIMKNQRAAVDVDMS</sequence>
<dbReference type="GO" id="GO:0003724">
    <property type="term" value="F:RNA helicase activity"/>
    <property type="evidence" value="ECO:0007669"/>
    <property type="project" value="UniProtKB-EC"/>
</dbReference>
<dbReference type="EC" id="3.6.4.13" evidence="1"/>
<dbReference type="PANTHER" id="PTHR47958">
    <property type="entry name" value="ATP-DEPENDENT RNA HELICASE DBP3"/>
    <property type="match status" value="1"/>
</dbReference>
<dbReference type="KEGG" id="ffu:CLAFUR5_00771"/>
<dbReference type="Pfam" id="PF00270">
    <property type="entry name" value="DEAD"/>
    <property type="match status" value="1"/>
</dbReference>
<dbReference type="GeneID" id="71980649"/>
<dbReference type="CDD" id="cd17963">
    <property type="entry name" value="DEADc_DDX19_DDX25"/>
    <property type="match status" value="1"/>
</dbReference>
<protein>
    <recommendedName>
        <fullName evidence="1">RNA helicase</fullName>
        <ecNumber evidence="1">3.6.4.13</ecNumber>
    </recommendedName>
</protein>
<evidence type="ECO:0000256" key="2">
    <source>
        <dbReference type="ARBA" id="ARBA00022741"/>
    </source>
</evidence>
<dbReference type="OrthoDB" id="10265785at2759"/>
<reference evidence="12" key="1">
    <citation type="submission" date="2021-12" db="EMBL/GenBank/DDBJ databases">
        <authorList>
            <person name="Zaccaron A."/>
            <person name="Stergiopoulos I."/>
        </authorList>
    </citation>
    <scope>NUCLEOTIDE SEQUENCE</scope>
    <source>
        <strain evidence="12">Race5_Kim</strain>
    </source>
</reference>
<accession>A0A9Q8P4N4</accession>
<evidence type="ECO:0000256" key="1">
    <source>
        <dbReference type="ARBA" id="ARBA00012552"/>
    </source>
</evidence>
<evidence type="ECO:0000259" key="9">
    <source>
        <dbReference type="PROSITE" id="PS51192"/>
    </source>
</evidence>
<keyword evidence="5" id="KW-0067">ATP-binding</keyword>
<dbReference type="Pfam" id="PF00271">
    <property type="entry name" value="Helicase_C"/>
    <property type="match status" value="1"/>
</dbReference>
<evidence type="ECO:0000256" key="3">
    <source>
        <dbReference type="ARBA" id="ARBA00022801"/>
    </source>
</evidence>
<dbReference type="EMBL" id="CP090163">
    <property type="protein sequence ID" value="UJO13006.1"/>
    <property type="molecule type" value="Genomic_DNA"/>
</dbReference>
<evidence type="ECO:0000256" key="4">
    <source>
        <dbReference type="ARBA" id="ARBA00022806"/>
    </source>
</evidence>
<feature type="region of interest" description="Disordered" evidence="8">
    <location>
        <begin position="116"/>
        <end position="201"/>
    </location>
</feature>
<comment type="catalytic activity">
    <reaction evidence="6">
        <text>ATP + H2O = ADP + phosphate + H(+)</text>
        <dbReference type="Rhea" id="RHEA:13065"/>
        <dbReference type="ChEBI" id="CHEBI:15377"/>
        <dbReference type="ChEBI" id="CHEBI:15378"/>
        <dbReference type="ChEBI" id="CHEBI:30616"/>
        <dbReference type="ChEBI" id="CHEBI:43474"/>
        <dbReference type="ChEBI" id="CHEBI:456216"/>
        <dbReference type="EC" id="3.6.4.13"/>
    </reaction>
</comment>
<evidence type="ECO:0000256" key="6">
    <source>
        <dbReference type="ARBA" id="ARBA00047984"/>
    </source>
</evidence>
<feature type="domain" description="Helicase C-terminal" evidence="10">
    <location>
        <begin position="481"/>
        <end position="637"/>
    </location>
</feature>
<dbReference type="AlphaFoldDB" id="A0A9Q8P4N4"/>
<evidence type="ECO:0000259" key="11">
    <source>
        <dbReference type="PROSITE" id="PS51195"/>
    </source>
</evidence>
<feature type="domain" description="Helicase ATP-binding" evidence="9">
    <location>
        <begin position="281"/>
        <end position="450"/>
    </location>
</feature>
<evidence type="ECO:0000313" key="13">
    <source>
        <dbReference type="Proteomes" id="UP000756132"/>
    </source>
</evidence>
<gene>
    <name evidence="12" type="ORF">CLAFUR5_00771</name>
</gene>
<dbReference type="Proteomes" id="UP000756132">
    <property type="component" value="Chromosome 1"/>
</dbReference>
<dbReference type="InterPro" id="IPR011545">
    <property type="entry name" value="DEAD/DEAH_box_helicase_dom"/>
</dbReference>